<keyword evidence="4" id="KW-1003">Cell membrane</keyword>
<dbReference type="AlphaFoldDB" id="A0A2H0YX26"/>
<evidence type="ECO:0000256" key="5">
    <source>
        <dbReference type="PROSITE-ProRule" id="PRU00354"/>
    </source>
</evidence>
<dbReference type="PROSITE" id="PS51006">
    <property type="entry name" value="PABS_2"/>
    <property type="match status" value="1"/>
</dbReference>
<dbReference type="GO" id="GO:0010487">
    <property type="term" value="F:thermospermine synthase activity"/>
    <property type="evidence" value="ECO:0007669"/>
    <property type="project" value="UniProtKB-ARBA"/>
</dbReference>
<dbReference type="GO" id="GO:0008295">
    <property type="term" value="P:spermidine biosynthetic process"/>
    <property type="evidence" value="ECO:0007669"/>
    <property type="project" value="UniProtKB-UniRule"/>
</dbReference>
<feature type="transmembrane region" description="Helical" evidence="4">
    <location>
        <begin position="55"/>
        <end position="76"/>
    </location>
</feature>
<comment type="catalytic activity">
    <reaction evidence="4">
        <text>S-adenosyl 3-(methylsulfanyl)propylamine + putrescine = S-methyl-5'-thioadenosine + spermidine + H(+)</text>
        <dbReference type="Rhea" id="RHEA:12721"/>
        <dbReference type="ChEBI" id="CHEBI:15378"/>
        <dbReference type="ChEBI" id="CHEBI:17509"/>
        <dbReference type="ChEBI" id="CHEBI:57443"/>
        <dbReference type="ChEBI" id="CHEBI:57834"/>
        <dbReference type="ChEBI" id="CHEBI:326268"/>
        <dbReference type="EC" id="2.5.1.16"/>
    </reaction>
</comment>
<sequence>MKKKNALKSKKEKAPQNKKARRIFLYLVVFGAGVSVLAIELAASRLLAPYFGSSIFVWGNIIGTILIALSLGYWIGGKLADQHPNVEYLMYLLIAAGILTSLIPLLFQLYTKLAAVNFSFLTFLIAGSFLAMILLFFFPVFLLGMVSPFAIRIMISDLKSSGKTAGSLYAFSTLGSIVGTFLSAFILIPFWGTKETIYLSALILLFFSAWGLKKKPVFFLLILIPIVLYFVTKGDNIKSVAGLIYEKESPYQFIQIIKKDKRYELRVNDGWGLQSIYDPNSILVNSYYDDYSVLPYFEHPNRAKDVLLIGVGGGTISRQYLAFFQDRISLNIDAVEIDPGVIKAAQQYFDLAQQPISIHISDGRAFLEKANQRYDILIVDAYSQQIYIPFHLTTREFFNVTKSHLKEKGILAINVNAASRDSELLNRILQTLKSVYAHVYLSPLGEGYNWLVLASESNLDLGGMKQSVDNPILQPVANEVISGFEEIKADSRYPVLTDNKAPVELLTEKEIFDYLFKKS</sequence>
<organism evidence="7 8">
    <name type="scientific">Candidatus Kerfeldbacteria bacterium CG08_land_8_20_14_0_20_40_16</name>
    <dbReference type="NCBI Taxonomy" id="2014244"/>
    <lineage>
        <taxon>Bacteria</taxon>
        <taxon>Candidatus Kerfeldiibacteriota</taxon>
    </lineage>
</organism>
<dbReference type="InterPro" id="IPR030374">
    <property type="entry name" value="PABS"/>
</dbReference>
<dbReference type="NCBIfam" id="NF037959">
    <property type="entry name" value="MFS_SpdSyn"/>
    <property type="match status" value="1"/>
</dbReference>
<evidence type="ECO:0000256" key="4">
    <source>
        <dbReference type="HAMAP-Rule" id="MF_00198"/>
    </source>
</evidence>
<comment type="pathway">
    <text evidence="4">Amine and polyamine biosynthesis; spermidine biosynthesis; spermidine from putrescine: step 1/1.</text>
</comment>
<dbReference type="CDD" id="cd02440">
    <property type="entry name" value="AdoMet_MTases"/>
    <property type="match status" value="1"/>
</dbReference>
<dbReference type="InterPro" id="IPR029063">
    <property type="entry name" value="SAM-dependent_MTases_sf"/>
</dbReference>
<evidence type="ECO:0000313" key="8">
    <source>
        <dbReference type="Proteomes" id="UP000231542"/>
    </source>
</evidence>
<feature type="transmembrane region" description="Helical" evidence="4">
    <location>
        <begin position="119"/>
        <end position="146"/>
    </location>
</feature>
<evidence type="ECO:0000256" key="1">
    <source>
        <dbReference type="ARBA" id="ARBA00007867"/>
    </source>
</evidence>
<dbReference type="GO" id="GO:0005886">
    <property type="term" value="C:plasma membrane"/>
    <property type="evidence" value="ECO:0007669"/>
    <property type="project" value="UniProtKB-SubCell"/>
</dbReference>
<dbReference type="PANTHER" id="PTHR43317:SF1">
    <property type="entry name" value="THERMOSPERMINE SYNTHASE ACAULIS5"/>
    <property type="match status" value="1"/>
</dbReference>
<feature type="active site" description="Proton acceptor" evidence="4 5">
    <location>
        <position position="380"/>
    </location>
</feature>
<feature type="binding site" evidence="4">
    <location>
        <position position="252"/>
    </location>
    <ligand>
        <name>S-methyl-5'-thioadenosine</name>
        <dbReference type="ChEBI" id="CHEBI:17509"/>
    </ligand>
</feature>
<keyword evidence="3 4" id="KW-0620">Polyamine biosynthesis</keyword>
<comment type="subcellular location">
    <subcellularLocation>
        <location evidence="4">Cell membrane</location>
        <topology evidence="4">Multi-pass membrane protein</topology>
    </subcellularLocation>
</comment>
<dbReference type="Gene3D" id="3.40.50.150">
    <property type="entry name" value="Vaccinia Virus protein VP39"/>
    <property type="match status" value="1"/>
</dbReference>
<dbReference type="Pfam" id="PF01564">
    <property type="entry name" value="Spermine_synth"/>
    <property type="match status" value="1"/>
</dbReference>
<comment type="caution">
    <text evidence="4">Lacks conserved residue(s) required for the propagation of feature annotation.</text>
</comment>
<comment type="subunit">
    <text evidence="4">Homodimer or homotetramer.</text>
</comment>
<gene>
    <name evidence="4" type="primary">speE</name>
    <name evidence="7" type="ORF">COT24_00360</name>
</gene>
<feature type="transmembrane region" description="Helical" evidence="4">
    <location>
        <begin position="167"/>
        <end position="190"/>
    </location>
</feature>
<proteinExistence type="inferred from homology"/>
<evidence type="ECO:0000313" key="7">
    <source>
        <dbReference type="EMBL" id="PIS43051.1"/>
    </source>
</evidence>
<feature type="binding site" evidence="4">
    <location>
        <begin position="362"/>
        <end position="363"/>
    </location>
    <ligand>
        <name>S-methyl-5'-thioadenosine</name>
        <dbReference type="ChEBI" id="CHEBI:17509"/>
    </ligand>
</feature>
<feature type="transmembrane region" description="Helical" evidence="4">
    <location>
        <begin position="88"/>
        <end position="107"/>
    </location>
</feature>
<dbReference type="HAMAP" id="MF_00198">
    <property type="entry name" value="Spermidine_synth"/>
    <property type="match status" value="1"/>
</dbReference>
<dbReference type="EMBL" id="PEXU01000004">
    <property type="protein sequence ID" value="PIS43051.1"/>
    <property type="molecule type" value="Genomic_DNA"/>
</dbReference>
<evidence type="ECO:0000259" key="6">
    <source>
        <dbReference type="PROSITE" id="PS51006"/>
    </source>
</evidence>
<dbReference type="UniPathway" id="UPA00248">
    <property type="reaction ID" value="UER00314"/>
</dbReference>
<feature type="transmembrane region" description="Helical" evidence="4">
    <location>
        <begin position="217"/>
        <end position="232"/>
    </location>
</feature>
<comment type="similarity">
    <text evidence="1 4">Belongs to the spermidine/spermine synthase family.</text>
</comment>
<keyword evidence="2 4" id="KW-0808">Transferase</keyword>
<feature type="binding site" evidence="4">
    <location>
        <position position="336"/>
    </location>
    <ligand>
        <name>S-methyl-5'-thioadenosine</name>
        <dbReference type="ChEBI" id="CHEBI:17509"/>
    </ligand>
</feature>
<keyword evidence="4" id="KW-0745">Spermidine biosynthesis</keyword>
<feature type="transmembrane region" description="Helical" evidence="4">
    <location>
        <begin position="23"/>
        <end position="43"/>
    </location>
</feature>
<dbReference type="EC" id="2.5.1.16" evidence="4"/>
<dbReference type="InterPro" id="IPR001045">
    <property type="entry name" value="Spermi_synthase"/>
</dbReference>
<feature type="transmembrane region" description="Helical" evidence="4">
    <location>
        <begin position="196"/>
        <end position="212"/>
    </location>
</feature>
<evidence type="ECO:0000256" key="2">
    <source>
        <dbReference type="ARBA" id="ARBA00022679"/>
    </source>
</evidence>
<accession>A0A2H0YX26</accession>
<reference evidence="7 8" key="1">
    <citation type="submission" date="2017-09" db="EMBL/GenBank/DDBJ databases">
        <title>Depth-based differentiation of microbial function through sediment-hosted aquifers and enrichment of novel symbionts in the deep terrestrial subsurface.</title>
        <authorList>
            <person name="Probst A.J."/>
            <person name="Ladd B."/>
            <person name="Jarett J.K."/>
            <person name="Geller-Mcgrath D.E."/>
            <person name="Sieber C.M."/>
            <person name="Emerson J.B."/>
            <person name="Anantharaman K."/>
            <person name="Thomas B.C."/>
            <person name="Malmstrom R."/>
            <person name="Stieglmeier M."/>
            <person name="Klingl A."/>
            <person name="Woyke T."/>
            <person name="Ryan C.M."/>
            <person name="Banfield J.F."/>
        </authorList>
    </citation>
    <scope>NUCLEOTIDE SEQUENCE [LARGE SCALE GENOMIC DNA]</scope>
    <source>
        <strain evidence="7">CG08_land_8_20_14_0_20_40_16</strain>
    </source>
</reference>
<comment type="caution">
    <text evidence="7">The sequence shown here is derived from an EMBL/GenBank/DDBJ whole genome shotgun (WGS) entry which is preliminary data.</text>
</comment>
<feature type="domain" description="PABS" evidence="6">
    <location>
        <begin position="226"/>
        <end position="469"/>
    </location>
</feature>
<keyword evidence="4" id="KW-0812">Transmembrane</keyword>
<keyword evidence="4" id="KW-0472">Membrane</keyword>
<name>A0A2H0YX26_9BACT</name>
<comment type="function">
    <text evidence="4">Catalyzes the irreversible transfer of a propylamine group from the amino donor S-adenosylmethioninamine (decarboxy-AdoMet) to putrescine (1,4-diaminobutane) to yield spermidine.</text>
</comment>
<dbReference type="Proteomes" id="UP000231542">
    <property type="component" value="Unassembled WGS sequence"/>
</dbReference>
<dbReference type="SUPFAM" id="SSF53335">
    <property type="entry name" value="S-adenosyl-L-methionine-dependent methyltransferases"/>
    <property type="match status" value="1"/>
</dbReference>
<protein>
    <recommendedName>
        <fullName evidence="4">Polyamine aminopropyltransferase</fullName>
    </recommendedName>
    <alternativeName>
        <fullName evidence="4">Putrescine aminopropyltransferase</fullName>
        <shortName evidence="4">PAPT</shortName>
    </alternativeName>
    <alternativeName>
        <fullName evidence="4">Spermidine synthase</fullName>
        <shortName evidence="4">SPDS</shortName>
        <shortName evidence="4">SPDSY</shortName>
        <ecNumber evidence="4">2.5.1.16</ecNumber>
    </alternativeName>
</protein>
<dbReference type="GO" id="GO:0004766">
    <property type="term" value="F:spermidine synthase activity"/>
    <property type="evidence" value="ECO:0007669"/>
    <property type="project" value="UniProtKB-UniRule"/>
</dbReference>
<dbReference type="PANTHER" id="PTHR43317">
    <property type="entry name" value="THERMOSPERMINE SYNTHASE ACAULIS5"/>
    <property type="match status" value="1"/>
</dbReference>
<evidence type="ECO:0000256" key="3">
    <source>
        <dbReference type="ARBA" id="ARBA00023115"/>
    </source>
</evidence>
<keyword evidence="4" id="KW-1133">Transmembrane helix</keyword>